<feature type="domain" description="PLD phosphodiesterase" evidence="2">
    <location>
        <begin position="58"/>
        <end position="84"/>
    </location>
</feature>
<sequence length="141" mass="15791">MCQGVEVNLLVSCWPHSSGSMFIFLESLLALNQHPLNCNIQVKVFEVSSTAEQLKIPFARVNHAKYMVTDRVAYIGTSNWSENYFTQTAGVGLVVNQTGVEVGKGQKTVQSQLQEVFQRDWKSGYAQVLSSEHVNRCGKHR</sequence>
<dbReference type="AlphaFoldDB" id="A0A0E9WQE6"/>
<organism evidence="3">
    <name type="scientific">Anguilla anguilla</name>
    <name type="common">European freshwater eel</name>
    <name type="synonym">Muraena anguilla</name>
    <dbReference type="NCBI Taxonomy" id="7936"/>
    <lineage>
        <taxon>Eukaryota</taxon>
        <taxon>Metazoa</taxon>
        <taxon>Chordata</taxon>
        <taxon>Craniata</taxon>
        <taxon>Vertebrata</taxon>
        <taxon>Euteleostomi</taxon>
        <taxon>Actinopterygii</taxon>
        <taxon>Neopterygii</taxon>
        <taxon>Teleostei</taxon>
        <taxon>Anguilliformes</taxon>
        <taxon>Anguillidae</taxon>
        <taxon>Anguilla</taxon>
    </lineage>
</organism>
<dbReference type="SMART" id="SM00155">
    <property type="entry name" value="PLDc"/>
    <property type="match status" value="1"/>
</dbReference>
<dbReference type="InterPro" id="IPR025202">
    <property type="entry name" value="PLD-like_dom"/>
</dbReference>
<reference evidence="3" key="2">
    <citation type="journal article" date="2015" name="Fish Shellfish Immunol.">
        <title>Early steps in the European eel (Anguilla anguilla)-Vibrio vulnificus interaction in the gills: Role of the RtxA13 toxin.</title>
        <authorList>
            <person name="Callol A."/>
            <person name="Pajuelo D."/>
            <person name="Ebbesson L."/>
            <person name="Teles M."/>
            <person name="MacKenzie S."/>
            <person name="Amaro C."/>
        </authorList>
    </citation>
    <scope>NUCLEOTIDE SEQUENCE</scope>
</reference>
<keyword evidence="1" id="KW-0442">Lipid degradation</keyword>
<dbReference type="InterPro" id="IPR050874">
    <property type="entry name" value="Diverse_PLD-related"/>
</dbReference>
<dbReference type="Gene3D" id="3.30.870.10">
    <property type="entry name" value="Endonuclease Chain A"/>
    <property type="match status" value="1"/>
</dbReference>
<proteinExistence type="predicted"/>
<reference evidence="3" key="1">
    <citation type="submission" date="2014-11" db="EMBL/GenBank/DDBJ databases">
        <authorList>
            <person name="Amaro Gonzalez C."/>
        </authorList>
    </citation>
    <scope>NUCLEOTIDE SEQUENCE</scope>
</reference>
<dbReference type="InterPro" id="IPR001736">
    <property type="entry name" value="PLipase_D/transphosphatidylase"/>
</dbReference>
<evidence type="ECO:0000256" key="1">
    <source>
        <dbReference type="ARBA" id="ARBA00022963"/>
    </source>
</evidence>
<keyword evidence="1" id="KW-0443">Lipid metabolism</keyword>
<dbReference type="EMBL" id="GBXM01015985">
    <property type="protein sequence ID" value="JAH92592.1"/>
    <property type="molecule type" value="Transcribed_RNA"/>
</dbReference>
<protein>
    <recommendedName>
        <fullName evidence="2">PLD phosphodiesterase domain-containing protein</fullName>
    </recommendedName>
</protein>
<name>A0A0E9WQE6_ANGAN</name>
<dbReference type="GO" id="GO:0003824">
    <property type="term" value="F:catalytic activity"/>
    <property type="evidence" value="ECO:0007669"/>
    <property type="project" value="InterPro"/>
</dbReference>
<dbReference type="SUPFAM" id="SSF56024">
    <property type="entry name" value="Phospholipase D/nuclease"/>
    <property type="match status" value="1"/>
</dbReference>
<dbReference type="GO" id="GO:0016042">
    <property type="term" value="P:lipid catabolic process"/>
    <property type="evidence" value="ECO:0007669"/>
    <property type="project" value="UniProtKB-KW"/>
</dbReference>
<dbReference type="PROSITE" id="PS50035">
    <property type="entry name" value="PLD"/>
    <property type="match status" value="1"/>
</dbReference>
<evidence type="ECO:0000313" key="3">
    <source>
        <dbReference type="EMBL" id="JAH92592.1"/>
    </source>
</evidence>
<dbReference type="Pfam" id="PF13091">
    <property type="entry name" value="PLDc_2"/>
    <property type="match status" value="1"/>
</dbReference>
<accession>A0A0E9WQE6</accession>
<dbReference type="PANTHER" id="PTHR10185">
    <property type="entry name" value="PHOSPHOLIPASE D - RELATED"/>
    <property type="match status" value="1"/>
</dbReference>
<dbReference type="PANTHER" id="PTHR10185:SF26">
    <property type="entry name" value="PHOSPHOLIPASE D FAMILY, MEMBER 7"/>
    <property type="match status" value="1"/>
</dbReference>
<evidence type="ECO:0000259" key="2">
    <source>
        <dbReference type="PROSITE" id="PS50035"/>
    </source>
</evidence>